<feature type="compositionally biased region" description="Basic and acidic residues" evidence="1">
    <location>
        <begin position="63"/>
        <end position="78"/>
    </location>
</feature>
<proteinExistence type="predicted"/>
<evidence type="ECO:0000256" key="1">
    <source>
        <dbReference type="SAM" id="MobiDB-lite"/>
    </source>
</evidence>
<dbReference type="EMBL" id="JAINUG010000037">
    <property type="protein sequence ID" value="KAJ8407701.1"/>
    <property type="molecule type" value="Genomic_DNA"/>
</dbReference>
<feature type="compositionally biased region" description="Low complexity" evidence="1">
    <location>
        <begin position="19"/>
        <end position="31"/>
    </location>
</feature>
<dbReference type="AlphaFoldDB" id="A0AAD7SS88"/>
<feature type="region of interest" description="Disordered" evidence="1">
    <location>
        <begin position="1"/>
        <end position="84"/>
    </location>
</feature>
<protein>
    <submittedName>
        <fullName evidence="2">Uncharacterized protein</fullName>
    </submittedName>
</protein>
<keyword evidence="3" id="KW-1185">Reference proteome</keyword>
<gene>
    <name evidence="2" type="ORF">AAFF_G00267450</name>
</gene>
<accession>A0AAD7SS88</accession>
<comment type="caution">
    <text evidence="2">The sequence shown here is derived from an EMBL/GenBank/DDBJ whole genome shotgun (WGS) entry which is preliminary data.</text>
</comment>
<dbReference type="Proteomes" id="UP001221898">
    <property type="component" value="Unassembled WGS sequence"/>
</dbReference>
<reference evidence="2" key="1">
    <citation type="journal article" date="2023" name="Science">
        <title>Genome structures resolve the early diversification of teleost fishes.</title>
        <authorList>
            <person name="Parey E."/>
            <person name="Louis A."/>
            <person name="Montfort J."/>
            <person name="Bouchez O."/>
            <person name="Roques C."/>
            <person name="Iampietro C."/>
            <person name="Lluch J."/>
            <person name="Castinel A."/>
            <person name="Donnadieu C."/>
            <person name="Desvignes T."/>
            <person name="Floi Bucao C."/>
            <person name="Jouanno E."/>
            <person name="Wen M."/>
            <person name="Mejri S."/>
            <person name="Dirks R."/>
            <person name="Jansen H."/>
            <person name="Henkel C."/>
            <person name="Chen W.J."/>
            <person name="Zahm M."/>
            <person name="Cabau C."/>
            <person name="Klopp C."/>
            <person name="Thompson A.W."/>
            <person name="Robinson-Rechavi M."/>
            <person name="Braasch I."/>
            <person name="Lecointre G."/>
            <person name="Bobe J."/>
            <person name="Postlethwait J.H."/>
            <person name="Berthelot C."/>
            <person name="Roest Crollius H."/>
            <person name="Guiguen Y."/>
        </authorList>
    </citation>
    <scope>NUCLEOTIDE SEQUENCE</scope>
    <source>
        <strain evidence="2">NC1722</strain>
    </source>
</reference>
<evidence type="ECO:0000313" key="2">
    <source>
        <dbReference type="EMBL" id="KAJ8407701.1"/>
    </source>
</evidence>
<evidence type="ECO:0000313" key="3">
    <source>
        <dbReference type="Proteomes" id="UP001221898"/>
    </source>
</evidence>
<name>A0AAD7SS88_9TELE</name>
<sequence length="84" mass="9199">MRSTASVRCGRRQGSEAAPLLSSRRPLAQSSPPAPRRSRLLPGGKLPALRSAAAHRSPACLRETGERTRPRTGDRDNIQMEVPW</sequence>
<organism evidence="2 3">
    <name type="scientific">Aldrovandia affinis</name>
    <dbReference type="NCBI Taxonomy" id="143900"/>
    <lineage>
        <taxon>Eukaryota</taxon>
        <taxon>Metazoa</taxon>
        <taxon>Chordata</taxon>
        <taxon>Craniata</taxon>
        <taxon>Vertebrata</taxon>
        <taxon>Euteleostomi</taxon>
        <taxon>Actinopterygii</taxon>
        <taxon>Neopterygii</taxon>
        <taxon>Teleostei</taxon>
        <taxon>Notacanthiformes</taxon>
        <taxon>Halosauridae</taxon>
        <taxon>Aldrovandia</taxon>
    </lineage>
</organism>